<dbReference type="GO" id="GO:0016020">
    <property type="term" value="C:membrane"/>
    <property type="evidence" value="ECO:0007669"/>
    <property type="project" value="GOC"/>
</dbReference>
<sequence>MHTIRPYRINTLFLSDLHLGSSSCHAESINQLLCSIDCKTIYLVGDIVDFWAIKRRGVGLVESHVEVIKTLLIKARQGTKIHYVTGNHDDGLRSLLKAYPFEHGLTNINLCNQCNFISKSGKKYLVLHGDQFDNQLKWDMLSKSMVALNIALMMSYQH</sequence>
<dbReference type="AlphaFoldDB" id="A0A4R6NW23"/>
<evidence type="ECO:0000313" key="8">
    <source>
        <dbReference type="Proteomes" id="UP000295531"/>
    </source>
</evidence>
<evidence type="ECO:0000256" key="1">
    <source>
        <dbReference type="ARBA" id="ARBA00022475"/>
    </source>
</evidence>
<organism evidence="7 8">
    <name type="scientific">Idiomarina aquatica</name>
    <dbReference type="NCBI Taxonomy" id="1327752"/>
    <lineage>
        <taxon>Bacteria</taxon>
        <taxon>Pseudomonadati</taxon>
        <taxon>Pseudomonadota</taxon>
        <taxon>Gammaproteobacteria</taxon>
        <taxon>Alteromonadales</taxon>
        <taxon>Idiomarinaceae</taxon>
        <taxon>Idiomarina</taxon>
    </lineage>
</organism>
<dbReference type="CDD" id="cd07398">
    <property type="entry name" value="MPP_YbbF-LpxH"/>
    <property type="match status" value="1"/>
</dbReference>
<dbReference type="InterPro" id="IPR004843">
    <property type="entry name" value="Calcineurin-like_PHP"/>
</dbReference>
<dbReference type="InterPro" id="IPR043461">
    <property type="entry name" value="LpxH-like"/>
</dbReference>
<dbReference type="GO" id="GO:0008758">
    <property type="term" value="F:UDP-2,3-diacylglucosamine hydrolase activity"/>
    <property type="evidence" value="ECO:0007669"/>
    <property type="project" value="TreeGrafter"/>
</dbReference>
<dbReference type="SUPFAM" id="SSF56300">
    <property type="entry name" value="Metallo-dependent phosphatases"/>
    <property type="match status" value="1"/>
</dbReference>
<keyword evidence="2" id="KW-0997">Cell inner membrane</keyword>
<accession>A0A4R6NW23</accession>
<keyword evidence="8" id="KW-1185">Reference proteome</keyword>
<evidence type="ECO:0000256" key="2">
    <source>
        <dbReference type="ARBA" id="ARBA00022519"/>
    </source>
</evidence>
<feature type="domain" description="Calcineurin-like phosphoesterase" evidence="6">
    <location>
        <begin position="11"/>
        <end position="141"/>
    </location>
</feature>
<keyword evidence="3" id="KW-0479">Metal-binding</keyword>
<keyword evidence="1" id="KW-1003">Cell membrane</keyword>
<proteinExistence type="predicted"/>
<dbReference type="PANTHER" id="PTHR34990:SF2">
    <property type="entry name" value="BLL8164 PROTEIN"/>
    <property type="match status" value="1"/>
</dbReference>
<protein>
    <submittedName>
        <fullName evidence="7">Calcineurin-like phosphoesterase family protein</fullName>
    </submittedName>
</protein>
<dbReference type="GO" id="GO:0046872">
    <property type="term" value="F:metal ion binding"/>
    <property type="evidence" value="ECO:0007669"/>
    <property type="project" value="UniProtKB-KW"/>
</dbReference>
<name>A0A4R6NW23_9GAMM</name>
<dbReference type="Pfam" id="PF00149">
    <property type="entry name" value="Metallophos"/>
    <property type="match status" value="1"/>
</dbReference>
<evidence type="ECO:0000259" key="6">
    <source>
        <dbReference type="Pfam" id="PF00149"/>
    </source>
</evidence>
<comment type="caution">
    <text evidence="7">The sequence shown here is derived from an EMBL/GenBank/DDBJ whole genome shotgun (WGS) entry which is preliminary data.</text>
</comment>
<dbReference type="Gene3D" id="3.60.21.10">
    <property type="match status" value="1"/>
</dbReference>
<evidence type="ECO:0000256" key="4">
    <source>
        <dbReference type="ARBA" id="ARBA00023136"/>
    </source>
</evidence>
<dbReference type="Proteomes" id="UP000295531">
    <property type="component" value="Unassembled WGS sequence"/>
</dbReference>
<dbReference type="GO" id="GO:0009245">
    <property type="term" value="P:lipid A biosynthetic process"/>
    <property type="evidence" value="ECO:0007669"/>
    <property type="project" value="TreeGrafter"/>
</dbReference>
<reference evidence="7 8" key="1">
    <citation type="submission" date="2019-03" db="EMBL/GenBank/DDBJ databases">
        <title>Freshwater and sediment microbial communities from various areas in North America, analyzing microbe dynamics in response to fracking.</title>
        <authorList>
            <person name="Lamendella R."/>
        </authorList>
    </citation>
    <scope>NUCLEOTIDE SEQUENCE [LARGE SCALE GENOMIC DNA]</scope>
    <source>
        <strain evidence="7 8">18_TX</strain>
    </source>
</reference>
<evidence type="ECO:0000256" key="3">
    <source>
        <dbReference type="ARBA" id="ARBA00022723"/>
    </source>
</evidence>
<evidence type="ECO:0000256" key="5">
    <source>
        <dbReference type="ARBA" id="ARBA00023211"/>
    </source>
</evidence>
<dbReference type="InterPro" id="IPR029052">
    <property type="entry name" value="Metallo-depent_PP-like"/>
</dbReference>
<dbReference type="EMBL" id="SNXI01000039">
    <property type="protein sequence ID" value="TDP26986.1"/>
    <property type="molecule type" value="Genomic_DNA"/>
</dbReference>
<evidence type="ECO:0000313" key="7">
    <source>
        <dbReference type="EMBL" id="TDP26986.1"/>
    </source>
</evidence>
<gene>
    <name evidence="7" type="ORF">DEU29_1391</name>
</gene>
<dbReference type="PANTHER" id="PTHR34990">
    <property type="entry name" value="UDP-2,3-DIACYLGLUCOSAMINE HYDROLASE-RELATED"/>
    <property type="match status" value="1"/>
</dbReference>
<keyword evidence="5" id="KW-0464">Manganese</keyword>
<keyword evidence="4" id="KW-0472">Membrane</keyword>